<dbReference type="GO" id="GO:0004672">
    <property type="term" value="F:protein kinase activity"/>
    <property type="evidence" value="ECO:0007669"/>
    <property type="project" value="InterPro"/>
</dbReference>
<dbReference type="InterPro" id="IPR008271">
    <property type="entry name" value="Ser/Thr_kinase_AS"/>
</dbReference>
<dbReference type="Gene3D" id="1.10.510.10">
    <property type="entry name" value="Transferase(Phosphotransferase) domain 1"/>
    <property type="match status" value="1"/>
</dbReference>
<feature type="repeat" description="WD" evidence="3">
    <location>
        <begin position="510"/>
        <end position="542"/>
    </location>
</feature>
<dbReference type="CDD" id="cd00200">
    <property type="entry name" value="WD40"/>
    <property type="match status" value="1"/>
</dbReference>
<dbReference type="EMBL" id="BSTJ01000017">
    <property type="protein sequence ID" value="GLY81116.1"/>
    <property type="molecule type" value="Genomic_DNA"/>
</dbReference>
<feature type="repeat" description="WD" evidence="3">
    <location>
        <begin position="475"/>
        <end position="509"/>
    </location>
</feature>
<feature type="region of interest" description="Disordered" evidence="4">
    <location>
        <begin position="250"/>
        <end position="335"/>
    </location>
</feature>
<evidence type="ECO:0000256" key="2">
    <source>
        <dbReference type="ARBA" id="ARBA00022737"/>
    </source>
</evidence>
<dbReference type="Gene3D" id="3.30.200.20">
    <property type="entry name" value="Phosphorylase Kinase, domain 1"/>
    <property type="match status" value="1"/>
</dbReference>
<dbReference type="SUPFAM" id="SSF56112">
    <property type="entry name" value="Protein kinase-like (PK-like)"/>
    <property type="match status" value="1"/>
</dbReference>
<dbReference type="Gene3D" id="2.130.10.10">
    <property type="entry name" value="YVTN repeat-like/Quinoprotein amine dehydrogenase"/>
    <property type="match status" value="4"/>
</dbReference>
<keyword evidence="2" id="KW-0677">Repeat</keyword>
<dbReference type="Proteomes" id="UP001165135">
    <property type="component" value="Unassembled WGS sequence"/>
</dbReference>
<dbReference type="InterPro" id="IPR020472">
    <property type="entry name" value="WD40_PAC1"/>
</dbReference>
<dbReference type="PANTHER" id="PTHR19879:SF9">
    <property type="entry name" value="TRANSCRIPTION INITIATION FACTOR TFIID SUBUNIT 5"/>
    <property type="match status" value="1"/>
</dbReference>
<dbReference type="GO" id="GO:0005524">
    <property type="term" value="F:ATP binding"/>
    <property type="evidence" value="ECO:0007669"/>
    <property type="project" value="InterPro"/>
</dbReference>
<feature type="repeat" description="WD" evidence="3">
    <location>
        <begin position="677"/>
        <end position="710"/>
    </location>
</feature>
<dbReference type="Pfam" id="PF00069">
    <property type="entry name" value="Pkinase"/>
    <property type="match status" value="1"/>
</dbReference>
<dbReference type="PRINTS" id="PR00320">
    <property type="entry name" value="GPROTEINBRPT"/>
</dbReference>
<dbReference type="InterPro" id="IPR036322">
    <property type="entry name" value="WD40_repeat_dom_sf"/>
</dbReference>
<dbReference type="RefSeq" id="WP_285635062.1">
    <property type="nucleotide sequence ID" value="NZ_BSTJ01000017.1"/>
</dbReference>
<dbReference type="PROSITE" id="PS50082">
    <property type="entry name" value="WD_REPEATS_2"/>
    <property type="match status" value="6"/>
</dbReference>
<dbReference type="SUPFAM" id="SSF50978">
    <property type="entry name" value="WD40 repeat-like"/>
    <property type="match status" value="1"/>
</dbReference>
<dbReference type="SMART" id="SM00220">
    <property type="entry name" value="S_TKc"/>
    <property type="match status" value="1"/>
</dbReference>
<feature type="repeat" description="WD" evidence="3">
    <location>
        <begin position="428"/>
        <end position="468"/>
    </location>
</feature>
<feature type="compositionally biased region" description="Polar residues" evidence="4">
    <location>
        <begin position="309"/>
        <end position="321"/>
    </location>
</feature>
<feature type="repeat" description="WD" evidence="3">
    <location>
        <begin position="593"/>
        <end position="634"/>
    </location>
</feature>
<evidence type="ECO:0000256" key="4">
    <source>
        <dbReference type="SAM" id="MobiDB-lite"/>
    </source>
</evidence>
<dbReference type="Pfam" id="PF00400">
    <property type="entry name" value="WD40"/>
    <property type="match status" value="7"/>
</dbReference>
<dbReference type="CDD" id="cd14014">
    <property type="entry name" value="STKc_PknB_like"/>
    <property type="match status" value="1"/>
</dbReference>
<keyword evidence="1 3" id="KW-0853">WD repeat</keyword>
<evidence type="ECO:0000313" key="7">
    <source>
        <dbReference type="Proteomes" id="UP001165135"/>
    </source>
</evidence>
<dbReference type="PROSITE" id="PS50011">
    <property type="entry name" value="PROTEIN_KINASE_DOM"/>
    <property type="match status" value="1"/>
</dbReference>
<sequence length="710" mass="74473">MPDPLLLRPGDPETIGSYDLTGFLGEGGQGAVYLAENADGDRVAVKVLHARFAGDDRALRRFVREVDATRRVARFCTARVLEVAVSGTQPYIVSEYVPGESLKELIARDGPREVGALERLAVNTAAALAAIHRAGIVHRDVKPSNVLMGPDGPRVIDFGIARALDHVTTQSTGLIGTPAYMSPEQIAGGGIGPASDMFSWALTLVYAAVGRPAFGGDSVPAVMHRILTGQPDLSGVPTPLRDLIAAALAKDPEQRPTADDVLPALAGPPTAQRPVVLGPPKDDAPFAAVRSDASSEPAVAPPDEVTHEPTVQVSDDQTGEPTMTAPGDRTPEPASMPPDDAILTPGVMAPRDAAPEQGVMAPRDTTPGPGVMAPREIAVTSERRPMTRRKVLLTAVGGLAGVTVPTGLYYRLHDRHGTASHLELAAVLRGHSAEVRGVDFGPDGRFLVSGGRDGIRIWNVATQSGVATLALNVAVTSVAFSPDGRILAAGTESHRVELWNTSTGRLTATLEGHTSPVGCVAFSPNGKMLASGGGDGTIRLWDPVERHHIATLTGHTAVVGSAAFSPDGKTLATNGSNRVWLWNPAKRRRVAALSDYGASVNAVAFSPDSKILATGDGDRTARLWDVGRRRVVATLTGHTGALSAVAFSRNGGFLATGGTDRTVRVWEMAGRRAIATLTGHTGYVEGVAFSPDYTLASCSDDKTVRLWTFR</sequence>
<comment type="caution">
    <text evidence="6">The sequence shown here is derived from an EMBL/GenBank/DDBJ whole genome shotgun (WGS) entry which is preliminary data.</text>
</comment>
<accession>A0A9W6RRC4</accession>
<gene>
    <name evidence="6" type="ORF">Airi01_093830</name>
</gene>
<dbReference type="InterPro" id="IPR001680">
    <property type="entry name" value="WD40_rpt"/>
</dbReference>
<dbReference type="PROSITE" id="PS00108">
    <property type="entry name" value="PROTEIN_KINASE_ST"/>
    <property type="match status" value="1"/>
</dbReference>
<dbReference type="PROSITE" id="PS00678">
    <property type="entry name" value="WD_REPEATS_1"/>
    <property type="match status" value="2"/>
</dbReference>
<reference evidence="6" key="1">
    <citation type="submission" date="2023-03" db="EMBL/GenBank/DDBJ databases">
        <title>Actinoallomurus iriomotensis NBRC 103681.</title>
        <authorList>
            <person name="Ichikawa N."/>
            <person name="Sato H."/>
            <person name="Tonouchi N."/>
        </authorList>
    </citation>
    <scope>NUCLEOTIDE SEQUENCE</scope>
    <source>
        <strain evidence="6">NBRC 103681</strain>
    </source>
</reference>
<feature type="domain" description="Protein kinase" evidence="5">
    <location>
        <begin position="18"/>
        <end position="276"/>
    </location>
</feature>
<dbReference type="AlphaFoldDB" id="A0A9W6RRC4"/>
<dbReference type="PANTHER" id="PTHR19879">
    <property type="entry name" value="TRANSCRIPTION INITIATION FACTOR TFIID"/>
    <property type="match status" value="1"/>
</dbReference>
<proteinExistence type="predicted"/>
<dbReference type="InterPro" id="IPR019775">
    <property type="entry name" value="WD40_repeat_CS"/>
</dbReference>
<evidence type="ECO:0000313" key="6">
    <source>
        <dbReference type="EMBL" id="GLY81116.1"/>
    </source>
</evidence>
<dbReference type="PROSITE" id="PS50294">
    <property type="entry name" value="WD_REPEATS_REGION"/>
    <property type="match status" value="6"/>
</dbReference>
<dbReference type="InterPro" id="IPR015943">
    <property type="entry name" value="WD40/YVTN_repeat-like_dom_sf"/>
</dbReference>
<evidence type="ECO:0000259" key="5">
    <source>
        <dbReference type="PROSITE" id="PS50011"/>
    </source>
</evidence>
<organism evidence="6 7">
    <name type="scientific">Actinoallomurus iriomotensis</name>
    <dbReference type="NCBI Taxonomy" id="478107"/>
    <lineage>
        <taxon>Bacteria</taxon>
        <taxon>Bacillati</taxon>
        <taxon>Actinomycetota</taxon>
        <taxon>Actinomycetes</taxon>
        <taxon>Streptosporangiales</taxon>
        <taxon>Thermomonosporaceae</taxon>
        <taxon>Actinoallomurus</taxon>
    </lineage>
</organism>
<evidence type="ECO:0000256" key="3">
    <source>
        <dbReference type="PROSITE-ProRule" id="PRU00221"/>
    </source>
</evidence>
<evidence type="ECO:0000256" key="1">
    <source>
        <dbReference type="ARBA" id="ARBA00022574"/>
    </source>
</evidence>
<dbReference type="InterPro" id="IPR011009">
    <property type="entry name" value="Kinase-like_dom_sf"/>
</dbReference>
<feature type="repeat" description="WD" evidence="3">
    <location>
        <begin position="635"/>
        <end position="676"/>
    </location>
</feature>
<dbReference type="InterPro" id="IPR000719">
    <property type="entry name" value="Prot_kinase_dom"/>
</dbReference>
<protein>
    <recommendedName>
        <fullName evidence="5">Protein kinase domain-containing protein</fullName>
    </recommendedName>
</protein>
<dbReference type="SMART" id="SM00320">
    <property type="entry name" value="WD40"/>
    <property type="match status" value="7"/>
</dbReference>
<name>A0A9W6RRC4_9ACTN</name>